<comment type="caution">
    <text evidence="4">The sequence shown here is derived from an EMBL/GenBank/DDBJ whole genome shotgun (WGS) entry which is preliminary data.</text>
</comment>
<feature type="region of interest" description="Disordered" evidence="3">
    <location>
        <begin position="46"/>
        <end position="79"/>
    </location>
</feature>
<dbReference type="GO" id="GO:0016787">
    <property type="term" value="F:hydrolase activity"/>
    <property type="evidence" value="ECO:0007669"/>
    <property type="project" value="UniProtKB-KW"/>
</dbReference>
<dbReference type="Proteomes" id="UP000321201">
    <property type="component" value="Unassembled WGS sequence"/>
</dbReference>
<dbReference type="OrthoDB" id="5326845at2"/>
<keyword evidence="1" id="KW-0540">Nuclease</keyword>
<keyword evidence="5" id="KW-1185">Reference proteome</keyword>
<accession>A0A5C7ETV8</accession>
<dbReference type="InParanoid" id="A0A5C7ETV8"/>
<evidence type="ECO:0000313" key="5">
    <source>
        <dbReference type="Proteomes" id="UP000321201"/>
    </source>
</evidence>
<gene>
    <name evidence="4" type="ORF">FR698_10830</name>
</gene>
<dbReference type="EMBL" id="VPFL01000014">
    <property type="protein sequence ID" value="TXF11414.1"/>
    <property type="molecule type" value="Genomic_DNA"/>
</dbReference>
<dbReference type="Pfam" id="PF00545">
    <property type="entry name" value="Ribonuclease"/>
    <property type="match status" value="1"/>
</dbReference>
<dbReference type="InterPro" id="IPR016191">
    <property type="entry name" value="Ribonuclease/ribotoxin"/>
</dbReference>
<dbReference type="AlphaFoldDB" id="A0A5C7ETV8"/>
<protein>
    <submittedName>
        <fullName evidence="4">Ribonuclease N1</fullName>
    </submittedName>
</protein>
<proteinExistence type="predicted"/>
<name>A0A5C7ETV8_9PROT</name>
<sequence length="109" mass="12248">MGNRAPERAEAPAARAIAMPEVSLAALPPEARETLKLIRQGGPFPYAKDGSEFRNREGRLPPKPPGYYREYTVPTPGERDRGARRIVMGAGGEAYYTDDHYRSFKRIRE</sequence>
<organism evidence="4 5">
    <name type="scientific">Pelomicrobium methylotrophicum</name>
    <dbReference type="NCBI Taxonomy" id="2602750"/>
    <lineage>
        <taxon>Bacteria</taxon>
        <taxon>Pseudomonadati</taxon>
        <taxon>Pseudomonadota</taxon>
        <taxon>Hydrogenophilia</taxon>
        <taxon>Hydrogenophilia incertae sedis</taxon>
        <taxon>Pelomicrobium</taxon>
    </lineage>
</organism>
<dbReference type="InterPro" id="IPR000026">
    <property type="entry name" value="N1-like"/>
</dbReference>
<dbReference type="GO" id="GO:0003723">
    <property type="term" value="F:RNA binding"/>
    <property type="evidence" value="ECO:0007669"/>
    <property type="project" value="InterPro"/>
</dbReference>
<dbReference type="Gene3D" id="3.10.450.30">
    <property type="entry name" value="Microbial ribonucleases"/>
    <property type="match status" value="1"/>
</dbReference>
<reference evidence="4 5" key="1">
    <citation type="submission" date="2019-08" db="EMBL/GenBank/DDBJ databases">
        <title>Pelomicrobium methylotrophicum gen. nov., sp. nov. a moderately thermophilic, facultatively anaerobic, lithoautotrophic and methylotrophic bacterium isolated from a terrestrial mud volcano.</title>
        <authorList>
            <person name="Slobodkina G.B."/>
            <person name="Merkel A.Y."/>
            <person name="Slobodkin A.I."/>
        </authorList>
    </citation>
    <scope>NUCLEOTIDE SEQUENCE [LARGE SCALE GENOMIC DNA]</scope>
    <source>
        <strain evidence="4 5">SM250</strain>
    </source>
</reference>
<dbReference type="GO" id="GO:0004521">
    <property type="term" value="F:RNA endonuclease activity"/>
    <property type="evidence" value="ECO:0007669"/>
    <property type="project" value="InterPro"/>
</dbReference>
<evidence type="ECO:0000256" key="1">
    <source>
        <dbReference type="ARBA" id="ARBA00022722"/>
    </source>
</evidence>
<keyword evidence="2" id="KW-0378">Hydrolase</keyword>
<feature type="compositionally biased region" description="Basic and acidic residues" evidence="3">
    <location>
        <begin position="49"/>
        <end position="60"/>
    </location>
</feature>
<evidence type="ECO:0000313" key="4">
    <source>
        <dbReference type="EMBL" id="TXF11414.1"/>
    </source>
</evidence>
<dbReference type="SUPFAM" id="SSF53933">
    <property type="entry name" value="Microbial ribonucleases"/>
    <property type="match status" value="1"/>
</dbReference>
<evidence type="ECO:0000256" key="2">
    <source>
        <dbReference type="ARBA" id="ARBA00022801"/>
    </source>
</evidence>
<evidence type="ECO:0000256" key="3">
    <source>
        <dbReference type="SAM" id="MobiDB-lite"/>
    </source>
</evidence>
<dbReference type="RefSeq" id="WP_147800245.1">
    <property type="nucleotide sequence ID" value="NZ_VPFL01000014.1"/>
</dbReference>